<reference evidence="15 16" key="1">
    <citation type="submission" date="2015-02" db="EMBL/GenBank/DDBJ databases">
        <title>Complete genome sequence of Kangiella geojedonensis strain YCS-5T.</title>
        <authorList>
            <person name="Kim K.M."/>
        </authorList>
    </citation>
    <scope>NUCLEOTIDE SEQUENCE [LARGE SCALE GENOMIC DNA]</scope>
    <source>
        <strain evidence="15 16">YCS-5</strain>
    </source>
</reference>
<dbReference type="InterPro" id="IPR000283">
    <property type="entry name" value="NADH_UbQ_OxRdtase_75kDa_su_CS"/>
</dbReference>
<dbReference type="Pfam" id="PF22117">
    <property type="entry name" value="Fer4_Nqo3"/>
    <property type="match status" value="1"/>
</dbReference>
<organism evidence="15 16">
    <name type="scientific">Kangiella geojedonensis</name>
    <dbReference type="NCBI Taxonomy" id="914150"/>
    <lineage>
        <taxon>Bacteria</taxon>
        <taxon>Pseudomonadati</taxon>
        <taxon>Pseudomonadota</taxon>
        <taxon>Gammaproteobacteria</taxon>
        <taxon>Kangiellales</taxon>
        <taxon>Kangiellaceae</taxon>
        <taxon>Kangiella</taxon>
    </lineage>
</organism>
<dbReference type="GO" id="GO:0016020">
    <property type="term" value="C:membrane"/>
    <property type="evidence" value="ECO:0007669"/>
    <property type="project" value="InterPro"/>
</dbReference>
<evidence type="ECO:0000256" key="1">
    <source>
        <dbReference type="ARBA" id="ARBA00001966"/>
    </source>
</evidence>
<dbReference type="SUPFAM" id="SSF54862">
    <property type="entry name" value="4Fe-4S ferredoxins"/>
    <property type="match status" value="1"/>
</dbReference>
<keyword evidence="11" id="KW-0874">Quinone</keyword>
<dbReference type="Gene3D" id="3.40.228.10">
    <property type="entry name" value="Dimethylsulfoxide Reductase, domain 2"/>
    <property type="match status" value="1"/>
</dbReference>
<keyword evidence="7 11" id="KW-0411">Iron-sulfur</keyword>
<dbReference type="PANTHER" id="PTHR43105">
    <property type="entry name" value="RESPIRATORY NITRATE REDUCTASE"/>
    <property type="match status" value="1"/>
</dbReference>
<dbReference type="SUPFAM" id="SSF54292">
    <property type="entry name" value="2Fe-2S ferredoxin-like"/>
    <property type="match status" value="1"/>
</dbReference>
<dbReference type="FunFam" id="3.30.70.20:FF:000002">
    <property type="entry name" value="NADH-ubiquinone oxidoreductase 75 kDa subunit"/>
    <property type="match status" value="1"/>
</dbReference>
<evidence type="ECO:0000259" key="14">
    <source>
        <dbReference type="PROSITE" id="PS51839"/>
    </source>
</evidence>
<dbReference type="PROSITE" id="PS00642">
    <property type="entry name" value="COMPLEX1_75K_2"/>
    <property type="match status" value="1"/>
</dbReference>
<dbReference type="Pfam" id="PF22151">
    <property type="entry name" value="Fer4_NDSU1"/>
    <property type="match status" value="1"/>
</dbReference>
<sequence length="744" mass="82590">MVSIEIDGKKIEAEQGSMIIEVADAHGITIPRFCYHKKLSIAANCRMCLVEVDGVKKPLPACATPISDGMVVKTQSDFAQQSQKSVMEFLLINHPLDCPICDQGGECELQDVALEYGNDVSRFTEKKRAVLDEDLGPLIETEMTRCIHCTRCVRFGREVAGIRELGAVGRGEHMEISTFIEQSVDSEVSGNIIDLCPVGALTAKPSRYQARAWEMAQRDSVSPHDCIGANLHVHTLRNRVIRVVPKENEAVNEVWLADRDRYSYEALEESERLLKPMLKHNGEWKEVDWETALERTASKLNMMVQTDGSEQIAAIAHPSSTTEEMYLLQKVMRGLGSNNIDHRLRVSDFAWQKFEPLHPELGVDLSDLENLDACLLIGANLRKEQPLASLRARKATRYGNIASIGLYPLYHNFDIDHEIITDAETWLGQLAGITKYLYQNQGDSDKEQWADAMDLEGLETLLEPITIRDEHRNIAEMLLKGEKSSIILGASALEFSYAGHIRLLAKAIANLSGSSYGFFPHGGNSVGAYLAGSIPHRGPAGADVEQDGQHIKDLFEQGKKGYVLLKTEPGKESVIADKARESLEQADFVVSMTCHADDEAFEYADVILPVASFLETSGSYVNVNGLWQDFAAAVSAPGEAKPAWKVLRVLGNLLNLKNFDYVSAEDVRKEVKGRLSAVGDRIKPKWQCPETLPRDGFAPRPVNMYQIDGWLRRSPSLQDTALAKGQEILKRPRLSPFHNIVGGV</sequence>
<evidence type="ECO:0000256" key="3">
    <source>
        <dbReference type="ARBA" id="ARBA00022485"/>
    </source>
</evidence>
<evidence type="ECO:0000313" key="15">
    <source>
        <dbReference type="EMBL" id="AKE52994.1"/>
    </source>
</evidence>
<dbReference type="EMBL" id="CP010975">
    <property type="protein sequence ID" value="AKE52994.1"/>
    <property type="molecule type" value="Genomic_DNA"/>
</dbReference>
<dbReference type="STRING" id="914150.TQ33_2065"/>
<dbReference type="GO" id="GO:0042773">
    <property type="term" value="P:ATP synthesis coupled electron transport"/>
    <property type="evidence" value="ECO:0007669"/>
    <property type="project" value="InterPro"/>
</dbReference>
<keyword evidence="6 11" id="KW-0408">Iron</keyword>
<comment type="subunit">
    <text evidence="9">Composed of 13 different subunits. Subunits NuoCD, E, F, and G constitute the peripheral sector of the complex.</text>
</comment>
<keyword evidence="8 11" id="KW-0520">NAD</keyword>
<keyword evidence="5 11" id="KW-1278">Translocase</keyword>
<name>A0A0F6TSE2_9GAMM</name>
<evidence type="ECO:0000256" key="9">
    <source>
        <dbReference type="ARBA" id="ARBA00026021"/>
    </source>
</evidence>
<comment type="catalytic activity">
    <reaction evidence="10 11">
        <text>a quinone + NADH + 5 H(+)(in) = a quinol + NAD(+) + 4 H(+)(out)</text>
        <dbReference type="Rhea" id="RHEA:57888"/>
        <dbReference type="ChEBI" id="CHEBI:15378"/>
        <dbReference type="ChEBI" id="CHEBI:24646"/>
        <dbReference type="ChEBI" id="CHEBI:57540"/>
        <dbReference type="ChEBI" id="CHEBI:57945"/>
        <dbReference type="ChEBI" id="CHEBI:132124"/>
    </reaction>
</comment>
<dbReference type="InterPro" id="IPR001041">
    <property type="entry name" value="2Fe-2S_ferredoxin-type"/>
</dbReference>
<dbReference type="AlphaFoldDB" id="A0A0F6TSE2"/>
<feature type="domain" description="4Fe-4S Mo/W bis-MGD-type" evidence="13">
    <location>
        <begin position="215"/>
        <end position="271"/>
    </location>
</feature>
<evidence type="ECO:0000256" key="6">
    <source>
        <dbReference type="ARBA" id="ARBA00023004"/>
    </source>
</evidence>
<feature type="domain" description="2Fe-2S ferredoxin-type" evidence="12">
    <location>
        <begin position="1"/>
        <end position="78"/>
    </location>
</feature>
<dbReference type="PROSITE" id="PS51839">
    <property type="entry name" value="4FE4S_HC3"/>
    <property type="match status" value="1"/>
</dbReference>
<evidence type="ECO:0000259" key="13">
    <source>
        <dbReference type="PROSITE" id="PS51669"/>
    </source>
</evidence>
<dbReference type="SUPFAM" id="SSF53706">
    <property type="entry name" value="Formate dehydrogenase/DMSO reductase, domains 1-3"/>
    <property type="match status" value="1"/>
</dbReference>
<dbReference type="CDD" id="cd00207">
    <property type="entry name" value="fer2"/>
    <property type="match status" value="1"/>
</dbReference>
<evidence type="ECO:0000256" key="11">
    <source>
        <dbReference type="RuleBase" id="RU003525"/>
    </source>
</evidence>
<dbReference type="KEGG" id="kge:TQ33_2065"/>
<evidence type="ECO:0000256" key="8">
    <source>
        <dbReference type="ARBA" id="ARBA00023027"/>
    </source>
</evidence>
<dbReference type="GO" id="GO:0008137">
    <property type="term" value="F:NADH dehydrogenase (ubiquinone) activity"/>
    <property type="evidence" value="ECO:0007669"/>
    <property type="project" value="UniProtKB-UniRule"/>
</dbReference>
<dbReference type="Gene3D" id="3.30.70.20">
    <property type="match status" value="1"/>
</dbReference>
<evidence type="ECO:0000256" key="2">
    <source>
        <dbReference type="ARBA" id="ARBA00005404"/>
    </source>
</evidence>
<dbReference type="GO" id="GO:0048038">
    <property type="term" value="F:quinone binding"/>
    <property type="evidence" value="ECO:0007669"/>
    <property type="project" value="UniProtKB-UniRule"/>
</dbReference>
<dbReference type="GO" id="GO:0046872">
    <property type="term" value="F:metal ion binding"/>
    <property type="evidence" value="ECO:0007669"/>
    <property type="project" value="UniProtKB-UniRule"/>
</dbReference>
<dbReference type="InterPro" id="IPR036010">
    <property type="entry name" value="2Fe-2S_ferredoxin-like_sf"/>
</dbReference>
<evidence type="ECO:0000256" key="7">
    <source>
        <dbReference type="ARBA" id="ARBA00023014"/>
    </source>
</evidence>
<comment type="function">
    <text evidence="11">NDH-1 shuttles electrons from NADH, via FMN and iron-sulfur (Fe-S) centers, to quinones in the respiratory chain. Couples the redox reaction to proton translocation (for every two electrons transferred, four hydrogen ions are translocated across the cytoplasmic membrane), and thus conserves the redox energy in a proton gradient.</text>
</comment>
<dbReference type="InterPro" id="IPR054351">
    <property type="entry name" value="NADH_UbQ_OxRdtase_ferredoxin"/>
</dbReference>
<comment type="cofactor">
    <cofactor evidence="11">
        <name>[2Fe-2S] cluster</name>
        <dbReference type="ChEBI" id="CHEBI:190135"/>
    </cofactor>
    <text evidence="11">Binds 1 [2Fe-2S] cluster per subunit.</text>
</comment>
<dbReference type="Gene3D" id="3.40.50.740">
    <property type="match status" value="2"/>
</dbReference>
<dbReference type="EC" id="7.1.1.-" evidence="11"/>
<dbReference type="Pfam" id="PF13510">
    <property type="entry name" value="Fer2_4"/>
    <property type="match status" value="1"/>
</dbReference>
<protein>
    <recommendedName>
        <fullName evidence="11">NADH-quinone oxidoreductase</fullName>
        <ecNumber evidence="11">7.1.1.-</ecNumber>
    </recommendedName>
</protein>
<dbReference type="InterPro" id="IPR006656">
    <property type="entry name" value="Mopterin_OxRdtase"/>
</dbReference>
<comment type="cofactor">
    <cofactor evidence="1 11">
        <name>[4Fe-4S] cluster</name>
        <dbReference type="ChEBI" id="CHEBI:49883"/>
    </cofactor>
</comment>
<dbReference type="PROSITE" id="PS00641">
    <property type="entry name" value="COMPLEX1_75K_1"/>
    <property type="match status" value="1"/>
</dbReference>
<dbReference type="PROSITE" id="PS51669">
    <property type="entry name" value="4FE4S_MOW_BIS_MGD"/>
    <property type="match status" value="1"/>
</dbReference>
<dbReference type="SMART" id="SM00929">
    <property type="entry name" value="NADH-G_4Fe-4S_3"/>
    <property type="match status" value="1"/>
</dbReference>
<keyword evidence="4 11" id="KW-0479">Metal-binding</keyword>
<dbReference type="OrthoDB" id="9810782at2"/>
<dbReference type="GO" id="GO:0051537">
    <property type="term" value="F:2 iron, 2 sulfur cluster binding"/>
    <property type="evidence" value="ECO:0007669"/>
    <property type="project" value="UniProtKB-UniRule"/>
</dbReference>
<evidence type="ECO:0000259" key="12">
    <source>
        <dbReference type="PROSITE" id="PS51085"/>
    </source>
</evidence>
<comment type="similarity">
    <text evidence="2 11">Belongs to the complex I 75 kDa subunit family.</text>
</comment>
<dbReference type="PANTHER" id="PTHR43105:SF13">
    <property type="entry name" value="NADH-UBIQUINONE OXIDOREDUCTASE 75 KDA SUBUNIT, MITOCHONDRIAL"/>
    <property type="match status" value="1"/>
</dbReference>
<evidence type="ECO:0000256" key="4">
    <source>
        <dbReference type="ARBA" id="ARBA00022723"/>
    </source>
</evidence>
<dbReference type="InterPro" id="IPR050123">
    <property type="entry name" value="Prok_molybdopt-oxidoreductase"/>
</dbReference>
<keyword evidence="3 11" id="KW-0004">4Fe-4S</keyword>
<keyword evidence="16" id="KW-1185">Reference proteome</keyword>
<dbReference type="Pfam" id="PF00384">
    <property type="entry name" value="Molybdopterin"/>
    <property type="match status" value="1"/>
</dbReference>
<gene>
    <name evidence="15" type="ORF">TQ33_2065</name>
</gene>
<dbReference type="GO" id="GO:0016651">
    <property type="term" value="F:oxidoreductase activity, acting on NAD(P)H"/>
    <property type="evidence" value="ECO:0007669"/>
    <property type="project" value="InterPro"/>
</dbReference>
<dbReference type="Pfam" id="PF10588">
    <property type="entry name" value="NADH-G_4Fe-4S_3"/>
    <property type="match status" value="1"/>
</dbReference>
<dbReference type="FunFam" id="3.10.20.740:FF:000001">
    <property type="entry name" value="NADH-quinone oxidoreductase subunit G"/>
    <property type="match status" value="1"/>
</dbReference>
<evidence type="ECO:0000256" key="5">
    <source>
        <dbReference type="ARBA" id="ARBA00022967"/>
    </source>
</evidence>
<accession>A0A0F6TSE2</accession>
<proteinExistence type="inferred from homology"/>
<dbReference type="Gene3D" id="3.10.20.740">
    <property type="match status" value="1"/>
</dbReference>
<dbReference type="Proteomes" id="UP000034071">
    <property type="component" value="Chromosome"/>
</dbReference>
<dbReference type="RefSeq" id="WP_046561991.1">
    <property type="nucleotide sequence ID" value="NZ_CP010975.1"/>
</dbReference>
<evidence type="ECO:0000256" key="10">
    <source>
        <dbReference type="ARBA" id="ARBA00047712"/>
    </source>
</evidence>
<dbReference type="PROSITE" id="PS00643">
    <property type="entry name" value="COMPLEX1_75K_3"/>
    <property type="match status" value="1"/>
</dbReference>
<dbReference type="HOGENOM" id="CLU_000422_11_6_6"/>
<dbReference type="InterPro" id="IPR010228">
    <property type="entry name" value="NADH_UbQ_OxRdtase_Gsu"/>
</dbReference>
<dbReference type="PATRIC" id="fig|914150.5.peg.2094"/>
<dbReference type="NCBIfam" id="TIGR01973">
    <property type="entry name" value="NuoG"/>
    <property type="match status" value="1"/>
</dbReference>
<dbReference type="InterPro" id="IPR006963">
    <property type="entry name" value="Mopterin_OxRdtase_4Fe-4S_dom"/>
</dbReference>
<dbReference type="GO" id="GO:0051539">
    <property type="term" value="F:4 iron, 4 sulfur cluster binding"/>
    <property type="evidence" value="ECO:0007669"/>
    <property type="project" value="UniProtKB-KW"/>
</dbReference>
<dbReference type="PROSITE" id="PS51085">
    <property type="entry name" value="2FE2S_FER_2"/>
    <property type="match status" value="1"/>
</dbReference>
<keyword evidence="11" id="KW-0001">2Fe-2S</keyword>
<feature type="domain" description="4Fe-4S His(Cys)3-ligated-type" evidence="14">
    <location>
        <begin position="78"/>
        <end position="117"/>
    </location>
</feature>
<evidence type="ECO:0000313" key="16">
    <source>
        <dbReference type="Proteomes" id="UP000034071"/>
    </source>
</evidence>
<dbReference type="InterPro" id="IPR019574">
    <property type="entry name" value="NADH_UbQ_OxRdtase_Gsu_4Fe4S-bd"/>
</dbReference>